<feature type="region of interest" description="Disordered" evidence="1">
    <location>
        <begin position="86"/>
        <end position="195"/>
    </location>
</feature>
<evidence type="ECO:0000313" key="2">
    <source>
        <dbReference type="EMBL" id="GFS33116.1"/>
    </source>
</evidence>
<organism evidence="2 3">
    <name type="scientific">Actinidia rufa</name>
    <dbReference type="NCBI Taxonomy" id="165716"/>
    <lineage>
        <taxon>Eukaryota</taxon>
        <taxon>Viridiplantae</taxon>
        <taxon>Streptophyta</taxon>
        <taxon>Embryophyta</taxon>
        <taxon>Tracheophyta</taxon>
        <taxon>Spermatophyta</taxon>
        <taxon>Magnoliopsida</taxon>
        <taxon>eudicotyledons</taxon>
        <taxon>Gunneridae</taxon>
        <taxon>Pentapetalae</taxon>
        <taxon>asterids</taxon>
        <taxon>Ericales</taxon>
        <taxon>Actinidiaceae</taxon>
        <taxon>Actinidia</taxon>
    </lineage>
</organism>
<feature type="compositionally biased region" description="Polar residues" evidence="1">
    <location>
        <begin position="148"/>
        <end position="161"/>
    </location>
</feature>
<sequence length="195" mass="22106">MVMSTPPIATSQKRKAQDDANKEKGKKKKGESSSAPTFEQNILYFDEDAGQDKYNLDFSLRKVLNGRWVDYAFFDSHHFEISMKMDTLESECDEEEENEEDEQDEQREEEAEHKGGKGSDQEKEKSDENDSFETESEASPTPIRRTIQRINRPSKFKNTAETALELSPSPSLTPSPITPVHESSPPRTSPPPPPL</sequence>
<feature type="region of interest" description="Disordered" evidence="1">
    <location>
        <begin position="1"/>
        <end position="39"/>
    </location>
</feature>
<protein>
    <submittedName>
        <fullName evidence="2">Uncharacterized protein</fullName>
    </submittedName>
</protein>
<feature type="compositionally biased region" description="Acidic residues" evidence="1">
    <location>
        <begin position="88"/>
        <end position="109"/>
    </location>
</feature>
<evidence type="ECO:0000256" key="1">
    <source>
        <dbReference type="SAM" id="MobiDB-lite"/>
    </source>
</evidence>
<feature type="compositionally biased region" description="Basic and acidic residues" evidence="1">
    <location>
        <begin position="110"/>
        <end position="128"/>
    </location>
</feature>
<dbReference type="Proteomes" id="UP000585474">
    <property type="component" value="Unassembled WGS sequence"/>
</dbReference>
<dbReference type="EMBL" id="BJWL01000181">
    <property type="protein sequence ID" value="GFS33116.1"/>
    <property type="molecule type" value="Genomic_DNA"/>
</dbReference>
<gene>
    <name evidence="2" type="ORF">Acr_00g0026400</name>
</gene>
<name>A0A7J0DDY4_9ERIC</name>
<proteinExistence type="predicted"/>
<keyword evidence="3" id="KW-1185">Reference proteome</keyword>
<evidence type="ECO:0000313" key="3">
    <source>
        <dbReference type="Proteomes" id="UP000585474"/>
    </source>
</evidence>
<reference evidence="3" key="1">
    <citation type="submission" date="2019-07" db="EMBL/GenBank/DDBJ databases">
        <title>De Novo Assembly of kiwifruit Actinidia rufa.</title>
        <authorList>
            <person name="Sugita-Konishi S."/>
            <person name="Sato K."/>
            <person name="Mori E."/>
            <person name="Abe Y."/>
            <person name="Kisaki G."/>
            <person name="Hamano K."/>
            <person name="Suezawa K."/>
            <person name="Otani M."/>
            <person name="Fukuda T."/>
            <person name="Manabe T."/>
            <person name="Gomi K."/>
            <person name="Tabuchi M."/>
            <person name="Akimitsu K."/>
            <person name="Kataoka I."/>
        </authorList>
    </citation>
    <scope>NUCLEOTIDE SEQUENCE [LARGE SCALE GENOMIC DNA]</scope>
    <source>
        <strain evidence="3">cv. Fuchu</strain>
    </source>
</reference>
<accession>A0A7J0DDY4</accession>
<dbReference type="AlphaFoldDB" id="A0A7J0DDY4"/>
<comment type="caution">
    <text evidence="2">The sequence shown here is derived from an EMBL/GenBank/DDBJ whole genome shotgun (WGS) entry which is preliminary data.</text>
</comment>